<dbReference type="Gene3D" id="3.30.2180.10">
    <property type="entry name" value="ATP12-like"/>
    <property type="match status" value="1"/>
</dbReference>
<evidence type="ECO:0000313" key="5">
    <source>
        <dbReference type="Proteomes" id="UP000585681"/>
    </source>
</evidence>
<dbReference type="AlphaFoldDB" id="A0A840CEM2"/>
<comment type="similarity">
    <text evidence="1">Belongs to the ATP12 family.</text>
</comment>
<evidence type="ECO:0000256" key="1">
    <source>
        <dbReference type="ARBA" id="ARBA00008231"/>
    </source>
</evidence>
<evidence type="ECO:0000256" key="3">
    <source>
        <dbReference type="ARBA" id="ARBA00023186"/>
    </source>
</evidence>
<dbReference type="Proteomes" id="UP000585681">
    <property type="component" value="Unassembled WGS sequence"/>
</dbReference>
<name>A0A840CEM2_9RHOB</name>
<dbReference type="Pfam" id="PF07542">
    <property type="entry name" value="ATP12"/>
    <property type="match status" value="1"/>
</dbReference>
<accession>A0A840CEM2</accession>
<evidence type="ECO:0000313" key="4">
    <source>
        <dbReference type="EMBL" id="MBB4021236.1"/>
    </source>
</evidence>
<proteinExistence type="inferred from homology"/>
<comment type="caution">
    <text evidence="4">The sequence shown here is derived from an EMBL/GenBank/DDBJ whole genome shotgun (WGS) entry which is preliminary data.</text>
</comment>
<dbReference type="InterPro" id="IPR042272">
    <property type="entry name" value="ATP12_ATP_synth-F1-assembly_N"/>
</dbReference>
<dbReference type="PANTHER" id="PTHR21013">
    <property type="entry name" value="ATP SYNTHASE MITOCHONDRIAL F1 COMPLEX ASSEMBLY FACTOR 2/ATP12 PROTEIN, MITOCHONDRIAL PRECURSOR"/>
    <property type="match status" value="1"/>
</dbReference>
<reference evidence="4" key="1">
    <citation type="submission" date="2020-08" db="EMBL/GenBank/DDBJ databases">
        <title>Genomic Encyclopedia of Type Strains, Phase IV (KMG-IV): sequencing the most valuable type-strain genomes for metagenomic binning, comparative biology and taxonomic classification.</title>
        <authorList>
            <person name="Goeker M."/>
        </authorList>
    </citation>
    <scope>NUCLEOTIDE SEQUENCE [LARGE SCALE GENOMIC DNA]</scope>
    <source>
        <strain evidence="4">DSM 105040</strain>
    </source>
</reference>
<dbReference type="SUPFAM" id="SSF160909">
    <property type="entry name" value="ATP12-like"/>
    <property type="match status" value="1"/>
</dbReference>
<evidence type="ECO:0000256" key="2">
    <source>
        <dbReference type="ARBA" id="ARBA00022946"/>
    </source>
</evidence>
<dbReference type="InterPro" id="IPR011419">
    <property type="entry name" value="ATP12_ATP_synth-F1-assembly"/>
</dbReference>
<dbReference type="InterPro" id="IPR023335">
    <property type="entry name" value="ATP12_ortho_dom_sf"/>
</dbReference>
<dbReference type="EMBL" id="JACIEQ010000001">
    <property type="protein sequence ID" value="MBB4021236.1"/>
    <property type="molecule type" value="Genomic_DNA"/>
</dbReference>
<dbReference type="Gene3D" id="1.10.3580.10">
    <property type="entry name" value="ATP12 ATPase"/>
    <property type="match status" value="1"/>
</dbReference>
<dbReference type="PANTHER" id="PTHR21013:SF10">
    <property type="entry name" value="ATP SYNTHASE MITOCHONDRIAL F1 COMPLEX ASSEMBLY FACTOR 2"/>
    <property type="match status" value="1"/>
</dbReference>
<keyword evidence="3" id="KW-0143">Chaperone</keyword>
<organism evidence="4 5">
    <name type="scientific">Actibacterium naphthalenivorans</name>
    <dbReference type="NCBI Taxonomy" id="1614693"/>
    <lineage>
        <taxon>Bacteria</taxon>
        <taxon>Pseudomonadati</taxon>
        <taxon>Pseudomonadota</taxon>
        <taxon>Alphaproteobacteria</taxon>
        <taxon>Rhodobacterales</taxon>
        <taxon>Roseobacteraceae</taxon>
        <taxon>Actibacterium</taxon>
    </lineage>
</organism>
<gene>
    <name evidence="4" type="ORF">GGR17_001027</name>
</gene>
<keyword evidence="5" id="KW-1185">Reference proteome</keyword>
<sequence length="238" mass="25837">MSEWKRKRFWKQATETEAEGGFSVLLDGRPIMTPAKAALILPTRPMARAVAAEWNAQGDEIDPRAMPVTQSANSAIDKVTPQRDEVAALIAAYGETDLLCYRADGPEGLIARQAEAWDPLLQRAEAELGTPLLVTTGIIHQSQPAESLSRFAALVAGQSVFGLTALHDLVALSGSLIIGLAAIRGWDLPENLWPVSRIDEAWQAEHWGVDEEAAALAESKRAAFMQAHRFFTLTRAAA</sequence>
<keyword evidence="2" id="KW-0809">Transit peptide</keyword>
<protein>
    <submittedName>
        <fullName evidence="4">Chaperone required for assembly of F1-ATPase</fullName>
    </submittedName>
</protein>
<dbReference type="GO" id="GO:0043461">
    <property type="term" value="P:proton-transporting ATP synthase complex assembly"/>
    <property type="evidence" value="ECO:0007669"/>
    <property type="project" value="InterPro"/>
</dbReference>
<dbReference type="RefSeq" id="WP_054537823.1">
    <property type="nucleotide sequence ID" value="NZ_JACIEQ010000001.1"/>
</dbReference>